<evidence type="ECO:0000313" key="2">
    <source>
        <dbReference type="Proteomes" id="UP000823775"/>
    </source>
</evidence>
<protein>
    <submittedName>
        <fullName evidence="1">Uncharacterized protein</fullName>
    </submittedName>
</protein>
<dbReference type="EMBL" id="JACEIK010000059">
    <property type="protein sequence ID" value="MCD7448379.1"/>
    <property type="molecule type" value="Genomic_DNA"/>
</dbReference>
<comment type="caution">
    <text evidence="1">The sequence shown here is derived from an EMBL/GenBank/DDBJ whole genome shotgun (WGS) entry which is preliminary data.</text>
</comment>
<sequence length="99" mass="11643">MKGISLNGIKKAHLVDRGIDEYKEGMENLLFDLDLMYMLRCLRMKEDWGVANGEVSSSKIRFCELRKWSRTRCRAEAELWRRLGSWDWESSLGLSGHLY</sequence>
<accession>A0ABS8RP35</accession>
<reference evidence="1 2" key="1">
    <citation type="journal article" date="2021" name="BMC Genomics">
        <title>Datura genome reveals duplications of psychoactive alkaloid biosynthetic genes and high mutation rate following tissue culture.</title>
        <authorList>
            <person name="Rajewski A."/>
            <person name="Carter-House D."/>
            <person name="Stajich J."/>
            <person name="Litt A."/>
        </authorList>
    </citation>
    <scope>NUCLEOTIDE SEQUENCE [LARGE SCALE GENOMIC DNA]</scope>
    <source>
        <strain evidence="1">AR-01</strain>
    </source>
</reference>
<evidence type="ECO:0000313" key="1">
    <source>
        <dbReference type="EMBL" id="MCD7448379.1"/>
    </source>
</evidence>
<gene>
    <name evidence="1" type="ORF">HAX54_041114</name>
</gene>
<name>A0ABS8RP35_DATST</name>
<keyword evidence="2" id="KW-1185">Reference proteome</keyword>
<proteinExistence type="predicted"/>
<dbReference type="Proteomes" id="UP000823775">
    <property type="component" value="Unassembled WGS sequence"/>
</dbReference>
<organism evidence="1 2">
    <name type="scientific">Datura stramonium</name>
    <name type="common">Jimsonweed</name>
    <name type="synonym">Common thornapple</name>
    <dbReference type="NCBI Taxonomy" id="4076"/>
    <lineage>
        <taxon>Eukaryota</taxon>
        <taxon>Viridiplantae</taxon>
        <taxon>Streptophyta</taxon>
        <taxon>Embryophyta</taxon>
        <taxon>Tracheophyta</taxon>
        <taxon>Spermatophyta</taxon>
        <taxon>Magnoliopsida</taxon>
        <taxon>eudicotyledons</taxon>
        <taxon>Gunneridae</taxon>
        <taxon>Pentapetalae</taxon>
        <taxon>asterids</taxon>
        <taxon>lamiids</taxon>
        <taxon>Solanales</taxon>
        <taxon>Solanaceae</taxon>
        <taxon>Solanoideae</taxon>
        <taxon>Datureae</taxon>
        <taxon>Datura</taxon>
    </lineage>
</organism>